<organism evidence="2 3">
    <name type="scientific">Aegilops tauschii subsp. strangulata</name>
    <name type="common">Goatgrass</name>
    <dbReference type="NCBI Taxonomy" id="200361"/>
    <lineage>
        <taxon>Eukaryota</taxon>
        <taxon>Viridiplantae</taxon>
        <taxon>Streptophyta</taxon>
        <taxon>Embryophyta</taxon>
        <taxon>Tracheophyta</taxon>
        <taxon>Spermatophyta</taxon>
        <taxon>Magnoliopsida</taxon>
        <taxon>Liliopsida</taxon>
        <taxon>Poales</taxon>
        <taxon>Poaceae</taxon>
        <taxon>BOP clade</taxon>
        <taxon>Pooideae</taxon>
        <taxon>Triticodae</taxon>
        <taxon>Triticeae</taxon>
        <taxon>Triticinae</taxon>
        <taxon>Aegilops</taxon>
    </lineage>
</organism>
<proteinExistence type="predicted"/>
<dbReference type="AlphaFoldDB" id="A0A453SMS0"/>
<sequence>HFEPISSQAHLFASQTPRGARPFYSRGGAWRGGDRRRERRGIPTLLGREARRLLLRLALAGGAAALDPGLPSPSWVKSKGVPKASVMIENR</sequence>
<evidence type="ECO:0000313" key="3">
    <source>
        <dbReference type="Proteomes" id="UP000015105"/>
    </source>
</evidence>
<feature type="compositionally biased region" description="Polar residues" evidence="1">
    <location>
        <begin position="1"/>
        <end position="17"/>
    </location>
</feature>
<dbReference type="EnsemblPlants" id="AET7Gv20997400.11">
    <property type="protein sequence ID" value="AET7Gv20997400.11"/>
    <property type="gene ID" value="AET7Gv20997400"/>
</dbReference>
<reference evidence="3" key="1">
    <citation type="journal article" date="2014" name="Science">
        <title>Ancient hybridizations among the ancestral genomes of bread wheat.</title>
        <authorList>
            <consortium name="International Wheat Genome Sequencing Consortium,"/>
            <person name="Marcussen T."/>
            <person name="Sandve S.R."/>
            <person name="Heier L."/>
            <person name="Spannagl M."/>
            <person name="Pfeifer M."/>
            <person name="Jakobsen K.S."/>
            <person name="Wulff B.B."/>
            <person name="Steuernagel B."/>
            <person name="Mayer K.F."/>
            <person name="Olsen O.A."/>
        </authorList>
    </citation>
    <scope>NUCLEOTIDE SEQUENCE [LARGE SCALE GENOMIC DNA]</scope>
    <source>
        <strain evidence="3">cv. AL8/78</strain>
    </source>
</reference>
<keyword evidence="3" id="KW-1185">Reference proteome</keyword>
<accession>A0A453SMS0</accession>
<dbReference type="Gramene" id="AET7Gv20997400.11">
    <property type="protein sequence ID" value="AET7Gv20997400.11"/>
    <property type="gene ID" value="AET7Gv20997400"/>
</dbReference>
<reference evidence="3" key="2">
    <citation type="journal article" date="2017" name="Nat. Plants">
        <title>The Aegilops tauschii genome reveals multiple impacts of transposons.</title>
        <authorList>
            <person name="Zhao G."/>
            <person name="Zou C."/>
            <person name="Li K."/>
            <person name="Wang K."/>
            <person name="Li T."/>
            <person name="Gao L."/>
            <person name="Zhang X."/>
            <person name="Wang H."/>
            <person name="Yang Z."/>
            <person name="Liu X."/>
            <person name="Jiang W."/>
            <person name="Mao L."/>
            <person name="Kong X."/>
            <person name="Jiao Y."/>
            <person name="Jia J."/>
        </authorList>
    </citation>
    <scope>NUCLEOTIDE SEQUENCE [LARGE SCALE GENOMIC DNA]</scope>
    <source>
        <strain evidence="3">cv. AL8/78</strain>
    </source>
</reference>
<name>A0A453SMS0_AEGTS</name>
<evidence type="ECO:0000313" key="2">
    <source>
        <dbReference type="EnsemblPlants" id="AET7Gv20997400.11"/>
    </source>
</evidence>
<feature type="region of interest" description="Disordered" evidence="1">
    <location>
        <begin position="1"/>
        <end position="36"/>
    </location>
</feature>
<evidence type="ECO:0000256" key="1">
    <source>
        <dbReference type="SAM" id="MobiDB-lite"/>
    </source>
</evidence>
<dbReference type="Proteomes" id="UP000015105">
    <property type="component" value="Chromosome 7D"/>
</dbReference>
<reference evidence="2" key="5">
    <citation type="journal article" date="2021" name="G3 (Bethesda)">
        <title>Aegilops tauschii genome assembly Aet v5.0 features greater sequence contiguity and improved annotation.</title>
        <authorList>
            <person name="Wang L."/>
            <person name="Zhu T."/>
            <person name="Rodriguez J.C."/>
            <person name="Deal K.R."/>
            <person name="Dubcovsky J."/>
            <person name="McGuire P.E."/>
            <person name="Lux T."/>
            <person name="Spannagl M."/>
            <person name="Mayer K.F.X."/>
            <person name="Baldrich P."/>
            <person name="Meyers B.C."/>
            <person name="Huo N."/>
            <person name="Gu Y.Q."/>
            <person name="Zhou H."/>
            <person name="Devos K.M."/>
            <person name="Bennetzen J.L."/>
            <person name="Unver T."/>
            <person name="Budak H."/>
            <person name="Gulick P.J."/>
            <person name="Galiba G."/>
            <person name="Kalapos B."/>
            <person name="Nelson D.R."/>
            <person name="Li P."/>
            <person name="You F.M."/>
            <person name="Luo M.C."/>
            <person name="Dvorak J."/>
        </authorList>
    </citation>
    <scope>NUCLEOTIDE SEQUENCE [LARGE SCALE GENOMIC DNA]</scope>
    <source>
        <strain evidence="2">cv. AL8/78</strain>
    </source>
</reference>
<reference evidence="2" key="3">
    <citation type="journal article" date="2017" name="Nature">
        <title>Genome sequence of the progenitor of the wheat D genome Aegilops tauschii.</title>
        <authorList>
            <person name="Luo M.C."/>
            <person name="Gu Y.Q."/>
            <person name="Puiu D."/>
            <person name="Wang H."/>
            <person name="Twardziok S.O."/>
            <person name="Deal K.R."/>
            <person name="Huo N."/>
            <person name="Zhu T."/>
            <person name="Wang L."/>
            <person name="Wang Y."/>
            <person name="McGuire P.E."/>
            <person name="Liu S."/>
            <person name="Long H."/>
            <person name="Ramasamy R.K."/>
            <person name="Rodriguez J.C."/>
            <person name="Van S.L."/>
            <person name="Yuan L."/>
            <person name="Wang Z."/>
            <person name="Xia Z."/>
            <person name="Xiao L."/>
            <person name="Anderson O.D."/>
            <person name="Ouyang S."/>
            <person name="Liang Y."/>
            <person name="Zimin A.V."/>
            <person name="Pertea G."/>
            <person name="Qi P."/>
            <person name="Bennetzen J.L."/>
            <person name="Dai X."/>
            <person name="Dawson M.W."/>
            <person name="Muller H.G."/>
            <person name="Kugler K."/>
            <person name="Rivarola-Duarte L."/>
            <person name="Spannagl M."/>
            <person name="Mayer K.F.X."/>
            <person name="Lu F.H."/>
            <person name="Bevan M.W."/>
            <person name="Leroy P."/>
            <person name="Li P."/>
            <person name="You F.M."/>
            <person name="Sun Q."/>
            <person name="Liu Z."/>
            <person name="Lyons E."/>
            <person name="Wicker T."/>
            <person name="Salzberg S.L."/>
            <person name="Devos K.M."/>
            <person name="Dvorak J."/>
        </authorList>
    </citation>
    <scope>NUCLEOTIDE SEQUENCE [LARGE SCALE GENOMIC DNA]</scope>
    <source>
        <strain evidence="2">cv. AL8/78</strain>
    </source>
</reference>
<reference evidence="2" key="4">
    <citation type="submission" date="2019-03" db="UniProtKB">
        <authorList>
            <consortium name="EnsemblPlants"/>
        </authorList>
    </citation>
    <scope>IDENTIFICATION</scope>
</reference>
<protein>
    <submittedName>
        <fullName evidence="2">Uncharacterized protein</fullName>
    </submittedName>
</protein>